<feature type="region of interest" description="Disordered" evidence="2">
    <location>
        <begin position="126"/>
        <end position="237"/>
    </location>
</feature>
<feature type="compositionally biased region" description="Polar residues" evidence="2">
    <location>
        <begin position="1"/>
        <end position="29"/>
    </location>
</feature>
<organism evidence="4 5">
    <name type="scientific">Eumeta variegata</name>
    <name type="common">Bagworm moth</name>
    <name type="synonym">Eumeta japonica</name>
    <dbReference type="NCBI Taxonomy" id="151549"/>
    <lineage>
        <taxon>Eukaryota</taxon>
        <taxon>Metazoa</taxon>
        <taxon>Ecdysozoa</taxon>
        <taxon>Arthropoda</taxon>
        <taxon>Hexapoda</taxon>
        <taxon>Insecta</taxon>
        <taxon>Pterygota</taxon>
        <taxon>Neoptera</taxon>
        <taxon>Endopterygota</taxon>
        <taxon>Lepidoptera</taxon>
        <taxon>Glossata</taxon>
        <taxon>Ditrysia</taxon>
        <taxon>Tineoidea</taxon>
        <taxon>Psychidae</taxon>
        <taxon>Oiketicinae</taxon>
        <taxon>Eumeta</taxon>
    </lineage>
</organism>
<dbReference type="PROSITE" id="PS51031">
    <property type="entry name" value="BESS"/>
    <property type="match status" value="1"/>
</dbReference>
<dbReference type="Proteomes" id="UP000299102">
    <property type="component" value="Unassembled WGS sequence"/>
</dbReference>
<dbReference type="EMBL" id="BGZK01000429">
    <property type="protein sequence ID" value="GBP43101.1"/>
    <property type="molecule type" value="Genomic_DNA"/>
</dbReference>
<dbReference type="AlphaFoldDB" id="A0A4C1VWC2"/>
<dbReference type="GO" id="GO:0005634">
    <property type="term" value="C:nucleus"/>
    <property type="evidence" value="ECO:0007669"/>
    <property type="project" value="UniProtKB-SubCell"/>
</dbReference>
<accession>A0A4C1VWC2</accession>
<comment type="subcellular location">
    <subcellularLocation>
        <location evidence="1">Nucleus</location>
    </subcellularLocation>
</comment>
<evidence type="ECO:0000313" key="5">
    <source>
        <dbReference type="Proteomes" id="UP000299102"/>
    </source>
</evidence>
<keyword evidence="5" id="KW-1185">Reference proteome</keyword>
<evidence type="ECO:0000259" key="3">
    <source>
        <dbReference type="PROSITE" id="PS51031"/>
    </source>
</evidence>
<gene>
    <name evidence="4" type="ORF">EVAR_96363_1</name>
</gene>
<feature type="compositionally biased region" description="Basic residues" evidence="2">
    <location>
        <begin position="161"/>
        <end position="173"/>
    </location>
</feature>
<proteinExistence type="predicted"/>
<dbReference type="Pfam" id="PF02944">
    <property type="entry name" value="BESS"/>
    <property type="match status" value="1"/>
</dbReference>
<evidence type="ECO:0000256" key="2">
    <source>
        <dbReference type="SAM" id="MobiDB-lite"/>
    </source>
</evidence>
<protein>
    <recommendedName>
        <fullName evidence="3">BESS domain-containing protein</fullName>
    </recommendedName>
</protein>
<feature type="region of interest" description="Disordered" evidence="2">
    <location>
        <begin position="1"/>
        <end position="56"/>
    </location>
</feature>
<reference evidence="4 5" key="1">
    <citation type="journal article" date="2019" name="Commun. Biol.">
        <title>The bagworm genome reveals a unique fibroin gene that provides high tensile strength.</title>
        <authorList>
            <person name="Kono N."/>
            <person name="Nakamura H."/>
            <person name="Ohtoshi R."/>
            <person name="Tomita M."/>
            <person name="Numata K."/>
            <person name="Arakawa K."/>
        </authorList>
    </citation>
    <scope>NUCLEOTIDE SEQUENCE [LARGE SCALE GENOMIC DNA]</scope>
</reference>
<dbReference type="OrthoDB" id="6487365at2759"/>
<evidence type="ECO:0000256" key="1">
    <source>
        <dbReference type="PROSITE-ProRule" id="PRU00371"/>
    </source>
</evidence>
<evidence type="ECO:0000313" key="4">
    <source>
        <dbReference type="EMBL" id="GBP43101.1"/>
    </source>
</evidence>
<sequence length="260" mass="28858">MEPITLPNTSKPINATNIQAESENPSHALSSTYPSSTPSTSSASTRVAKRQTPNELRAEYLEIERKKLKMMELELTQRNDRETQPKSEDYHFLMSILPQMERLPPIQKIRLRNKINQALLQEMEIGKRSPSALSSESDGSEQSDATIKGSNEDEENSYQVVRRKAKRVTRRQKVSNQNINATQPLPMDVASLESPASPNPSVGQPAISAPKQVCNDGKSIRTVGSKPSAPSRAKILPPVCLRGKSKWNAVSAECSRQRIQ</sequence>
<keyword evidence="1" id="KW-0539">Nucleus</keyword>
<dbReference type="InterPro" id="IPR004210">
    <property type="entry name" value="BESS_motif"/>
</dbReference>
<comment type="caution">
    <text evidence="4">The sequence shown here is derived from an EMBL/GenBank/DDBJ whole genome shotgun (WGS) entry which is preliminary data.</text>
</comment>
<name>A0A4C1VWC2_EUMVA</name>
<feature type="compositionally biased region" description="Low complexity" evidence="2">
    <location>
        <begin position="30"/>
        <end position="45"/>
    </location>
</feature>
<dbReference type="GO" id="GO:0003677">
    <property type="term" value="F:DNA binding"/>
    <property type="evidence" value="ECO:0007669"/>
    <property type="project" value="InterPro"/>
</dbReference>
<feature type="domain" description="BESS" evidence="3">
    <location>
        <begin position="86"/>
        <end position="125"/>
    </location>
</feature>
<feature type="compositionally biased region" description="Polar residues" evidence="2">
    <location>
        <begin position="131"/>
        <end position="149"/>
    </location>
</feature>